<evidence type="ECO:0000313" key="3">
    <source>
        <dbReference type="EMBL" id="MDM4019462.1"/>
    </source>
</evidence>
<accession>A0ABT7PSH9</accession>
<sequence length="88" mass="9786">MIKAIKAFDNRMDTLQIQYPIESVWAMAGIALLVCSTIAVEVECGLTFLSRTLRKTANNPMHGSGEVGDIEIENHSSPPQDRWRSPID</sequence>
<reference evidence="3 4" key="1">
    <citation type="submission" date="2023-06" db="EMBL/GenBank/DDBJ databases">
        <title>Roseiconus lacunae JC819 isolated from Gulf of Mannar region, Tamil Nadu.</title>
        <authorList>
            <person name="Pk S."/>
            <person name="Ch S."/>
            <person name="Ch V.R."/>
        </authorList>
    </citation>
    <scope>NUCLEOTIDE SEQUENCE [LARGE SCALE GENOMIC DNA]</scope>
    <source>
        <strain evidence="3 4">JC819</strain>
    </source>
</reference>
<evidence type="ECO:0000313" key="4">
    <source>
        <dbReference type="Proteomes" id="UP001239462"/>
    </source>
</evidence>
<name>A0ABT7PSH9_9BACT</name>
<gene>
    <name evidence="3" type="ORF">QTN89_28675</name>
</gene>
<protein>
    <submittedName>
        <fullName evidence="3">Uncharacterized protein</fullName>
    </submittedName>
</protein>
<keyword evidence="2" id="KW-1133">Transmembrane helix</keyword>
<comment type="caution">
    <text evidence="3">The sequence shown here is derived from an EMBL/GenBank/DDBJ whole genome shotgun (WGS) entry which is preliminary data.</text>
</comment>
<keyword evidence="2" id="KW-0812">Transmembrane</keyword>
<feature type="region of interest" description="Disordered" evidence="1">
    <location>
        <begin position="56"/>
        <end position="88"/>
    </location>
</feature>
<feature type="transmembrane region" description="Helical" evidence="2">
    <location>
        <begin position="24"/>
        <end position="49"/>
    </location>
</feature>
<dbReference type="RefSeq" id="WP_289167592.1">
    <property type="nucleotide sequence ID" value="NZ_JASZZN010000063.1"/>
</dbReference>
<proteinExistence type="predicted"/>
<dbReference type="Proteomes" id="UP001239462">
    <property type="component" value="Unassembled WGS sequence"/>
</dbReference>
<keyword evidence="4" id="KW-1185">Reference proteome</keyword>
<dbReference type="EMBL" id="JASZZN010000063">
    <property type="protein sequence ID" value="MDM4019462.1"/>
    <property type="molecule type" value="Genomic_DNA"/>
</dbReference>
<keyword evidence="2" id="KW-0472">Membrane</keyword>
<organism evidence="3 4">
    <name type="scientific">Roseiconus lacunae</name>
    <dbReference type="NCBI Taxonomy" id="2605694"/>
    <lineage>
        <taxon>Bacteria</taxon>
        <taxon>Pseudomonadati</taxon>
        <taxon>Planctomycetota</taxon>
        <taxon>Planctomycetia</taxon>
        <taxon>Pirellulales</taxon>
        <taxon>Pirellulaceae</taxon>
        <taxon>Roseiconus</taxon>
    </lineage>
</organism>
<evidence type="ECO:0000256" key="1">
    <source>
        <dbReference type="SAM" id="MobiDB-lite"/>
    </source>
</evidence>
<evidence type="ECO:0000256" key="2">
    <source>
        <dbReference type="SAM" id="Phobius"/>
    </source>
</evidence>